<evidence type="ECO:0000313" key="2">
    <source>
        <dbReference type="EMBL" id="KAF2422101.1"/>
    </source>
</evidence>
<gene>
    <name evidence="2" type="ORF">EJ08DRAFT_665005</name>
</gene>
<evidence type="ECO:0000313" key="3">
    <source>
        <dbReference type="Proteomes" id="UP000800235"/>
    </source>
</evidence>
<comment type="caution">
    <text evidence="2">The sequence shown here is derived from an EMBL/GenBank/DDBJ whole genome shotgun (WGS) entry which is preliminary data.</text>
</comment>
<reference evidence="2" key="1">
    <citation type="journal article" date="2020" name="Stud. Mycol.">
        <title>101 Dothideomycetes genomes: a test case for predicting lifestyles and emergence of pathogens.</title>
        <authorList>
            <person name="Haridas S."/>
            <person name="Albert R."/>
            <person name="Binder M."/>
            <person name="Bloem J."/>
            <person name="Labutti K."/>
            <person name="Salamov A."/>
            <person name="Andreopoulos B."/>
            <person name="Baker S."/>
            <person name="Barry K."/>
            <person name="Bills G."/>
            <person name="Bluhm B."/>
            <person name="Cannon C."/>
            <person name="Castanera R."/>
            <person name="Culley D."/>
            <person name="Daum C."/>
            <person name="Ezra D."/>
            <person name="Gonzalez J."/>
            <person name="Henrissat B."/>
            <person name="Kuo A."/>
            <person name="Liang C."/>
            <person name="Lipzen A."/>
            <person name="Lutzoni F."/>
            <person name="Magnuson J."/>
            <person name="Mondo S."/>
            <person name="Nolan M."/>
            <person name="Ohm R."/>
            <person name="Pangilinan J."/>
            <person name="Park H.-J."/>
            <person name="Ramirez L."/>
            <person name="Alfaro M."/>
            <person name="Sun H."/>
            <person name="Tritt A."/>
            <person name="Yoshinaga Y."/>
            <person name="Zwiers L.-H."/>
            <person name="Turgeon B."/>
            <person name="Goodwin S."/>
            <person name="Spatafora J."/>
            <person name="Crous P."/>
            <person name="Grigoriev I."/>
        </authorList>
    </citation>
    <scope>NUCLEOTIDE SEQUENCE</scope>
    <source>
        <strain evidence="2">CBS 130266</strain>
    </source>
</reference>
<organism evidence="2 3">
    <name type="scientific">Tothia fuscella</name>
    <dbReference type="NCBI Taxonomy" id="1048955"/>
    <lineage>
        <taxon>Eukaryota</taxon>
        <taxon>Fungi</taxon>
        <taxon>Dikarya</taxon>
        <taxon>Ascomycota</taxon>
        <taxon>Pezizomycotina</taxon>
        <taxon>Dothideomycetes</taxon>
        <taxon>Pleosporomycetidae</taxon>
        <taxon>Venturiales</taxon>
        <taxon>Cylindrosympodiaceae</taxon>
        <taxon>Tothia</taxon>
    </lineage>
</organism>
<dbReference type="OrthoDB" id="4424523at2759"/>
<protein>
    <submittedName>
        <fullName evidence="2">Uncharacterized protein</fullName>
    </submittedName>
</protein>
<dbReference type="EMBL" id="MU007094">
    <property type="protein sequence ID" value="KAF2422101.1"/>
    <property type="molecule type" value="Genomic_DNA"/>
</dbReference>
<feature type="compositionally biased region" description="Basic and acidic residues" evidence="1">
    <location>
        <begin position="1"/>
        <end position="12"/>
    </location>
</feature>
<feature type="region of interest" description="Disordered" evidence="1">
    <location>
        <begin position="1"/>
        <end position="45"/>
    </location>
</feature>
<dbReference type="AlphaFoldDB" id="A0A9P4NHQ7"/>
<evidence type="ECO:0000256" key="1">
    <source>
        <dbReference type="SAM" id="MobiDB-lite"/>
    </source>
</evidence>
<proteinExistence type="predicted"/>
<name>A0A9P4NHQ7_9PEZI</name>
<accession>A0A9P4NHQ7</accession>
<keyword evidence="3" id="KW-1185">Reference proteome</keyword>
<sequence>MSWSRSYERPPKAESPYPEFPEEPIPHEDPVFPDPQDIGPPTPDAACDLTDSDEELNSQVVNYGTQKARQDQEQRWLGQKKWGFVIYRLTYADAVKWTESMSIFTAMARIWVVDDLELDESLALDVRENQELFGGGTGLANAREHFHSWVQSDDIKTEVKDEELVRADQQADCNDQIDGIHNQVQPPDYLEAPRYKFFIQIDAAAMESVLAEKGNSEWWRTNYCGWVNIVNSNLPLTDKR</sequence>
<dbReference type="Proteomes" id="UP000800235">
    <property type="component" value="Unassembled WGS sequence"/>
</dbReference>